<evidence type="ECO:0000313" key="2">
    <source>
        <dbReference type="Proteomes" id="UP000034164"/>
    </source>
</evidence>
<dbReference type="OrthoDB" id="4526074at2759"/>
<gene>
    <name evidence="1" type="ORF">EMCG_01360</name>
</gene>
<dbReference type="VEuPathDB" id="FungiDB:EMCG_01360"/>
<dbReference type="AlphaFoldDB" id="A0A0G2I247"/>
<sequence>MSSAILSQLKSLVEKTEQLKDKSNKLYQSDDQWQKLTDLSLRLSNAASQLQQEIKSSKESRATRAWKESEKHRTQAQLVKGGDIFAKGRLRQPAIFRRNIVVIYEGPKISTFDSEDARFRKESTQKRCDVIRSLSPDGVISWAIAYAPTLWAGGAIASDVFNCLIDDIEPDVVQTWPLVIRETLHKLKEEETHLQNHQYIGKRLNSDQRSTMRQVERKIHCEQGSADALTPIVWQFNGLLNLRKNKRPIMKYLNPQLRYQHTDVS</sequence>
<reference evidence="2" key="1">
    <citation type="journal article" date="2015" name="PLoS Genet.">
        <title>The dynamic genome and transcriptome of the human fungal pathogen Blastomyces and close relative Emmonsia.</title>
        <authorList>
            <person name="Munoz J.F."/>
            <person name="Gauthier G.M."/>
            <person name="Desjardins C.A."/>
            <person name="Gallo J.E."/>
            <person name="Holder J."/>
            <person name="Sullivan T.D."/>
            <person name="Marty A.J."/>
            <person name="Carmen J.C."/>
            <person name="Chen Z."/>
            <person name="Ding L."/>
            <person name="Gujja S."/>
            <person name="Magrini V."/>
            <person name="Misas E."/>
            <person name="Mitreva M."/>
            <person name="Priest M."/>
            <person name="Saif S."/>
            <person name="Whiston E.A."/>
            <person name="Young S."/>
            <person name="Zeng Q."/>
            <person name="Goldman W.E."/>
            <person name="Mardis E.R."/>
            <person name="Taylor J.W."/>
            <person name="McEwen J.G."/>
            <person name="Clay O.K."/>
            <person name="Klein B.S."/>
            <person name="Cuomo C.A."/>
        </authorList>
    </citation>
    <scope>NUCLEOTIDE SEQUENCE [LARGE SCALE GENOMIC DNA]</scope>
    <source>
        <strain evidence="2">UAMH 3008</strain>
    </source>
</reference>
<evidence type="ECO:0000313" key="1">
    <source>
        <dbReference type="EMBL" id="KKZ64672.1"/>
    </source>
</evidence>
<protein>
    <submittedName>
        <fullName evidence="1">Uncharacterized protein</fullName>
    </submittedName>
</protein>
<dbReference type="Proteomes" id="UP000034164">
    <property type="component" value="Unassembled WGS sequence"/>
</dbReference>
<organism evidence="1 2">
    <name type="scientific">[Emmonsia] crescens</name>
    <dbReference type="NCBI Taxonomy" id="73230"/>
    <lineage>
        <taxon>Eukaryota</taxon>
        <taxon>Fungi</taxon>
        <taxon>Dikarya</taxon>
        <taxon>Ascomycota</taxon>
        <taxon>Pezizomycotina</taxon>
        <taxon>Eurotiomycetes</taxon>
        <taxon>Eurotiomycetidae</taxon>
        <taxon>Onygenales</taxon>
        <taxon>Ajellomycetaceae</taxon>
        <taxon>Emergomyces</taxon>
    </lineage>
</organism>
<proteinExistence type="predicted"/>
<name>A0A0G2I247_9EURO</name>
<comment type="caution">
    <text evidence="1">The sequence shown here is derived from an EMBL/GenBank/DDBJ whole genome shotgun (WGS) entry which is preliminary data.</text>
</comment>
<dbReference type="EMBL" id="LCZI01000757">
    <property type="protein sequence ID" value="KKZ64672.1"/>
    <property type="molecule type" value="Genomic_DNA"/>
</dbReference>
<accession>A0A0G2I247</accession>